<evidence type="ECO:0000256" key="1">
    <source>
        <dbReference type="ARBA" id="ARBA00006484"/>
    </source>
</evidence>
<dbReference type="EMBL" id="CP053923">
    <property type="protein sequence ID" value="QNT71097.1"/>
    <property type="molecule type" value="Genomic_DNA"/>
</dbReference>
<dbReference type="RefSeq" id="WP_190263092.1">
    <property type="nucleotide sequence ID" value="NZ_CP053923.1"/>
</dbReference>
<evidence type="ECO:0000259" key="3">
    <source>
        <dbReference type="SMART" id="SM00822"/>
    </source>
</evidence>
<dbReference type="Proteomes" id="UP000516369">
    <property type="component" value="Chromosome"/>
</dbReference>
<dbReference type="InterPro" id="IPR002347">
    <property type="entry name" value="SDR_fam"/>
</dbReference>
<dbReference type="InterPro" id="IPR050259">
    <property type="entry name" value="SDR"/>
</dbReference>
<dbReference type="AlphaFoldDB" id="A0A7H1N5W1"/>
<accession>A0A7H1N5W1</accession>
<keyword evidence="2" id="KW-0560">Oxidoreductase</keyword>
<dbReference type="InterPro" id="IPR057326">
    <property type="entry name" value="KR_dom"/>
</dbReference>
<dbReference type="Gene3D" id="3.40.50.720">
    <property type="entry name" value="NAD(P)-binding Rossmann-like Domain"/>
    <property type="match status" value="1"/>
</dbReference>
<keyword evidence="5" id="KW-1185">Reference proteome</keyword>
<dbReference type="SUPFAM" id="SSF51735">
    <property type="entry name" value="NAD(P)-binding Rossmann-fold domains"/>
    <property type="match status" value="1"/>
</dbReference>
<dbReference type="PRINTS" id="PR00081">
    <property type="entry name" value="GDHRDH"/>
</dbReference>
<feature type="domain" description="Ketoreductase" evidence="3">
    <location>
        <begin position="7"/>
        <end position="187"/>
    </location>
</feature>
<dbReference type="NCBIfam" id="NF009466">
    <property type="entry name" value="PRK12826.1-2"/>
    <property type="match status" value="1"/>
</dbReference>
<dbReference type="PANTHER" id="PTHR42879:SF2">
    <property type="entry name" value="3-OXOACYL-[ACYL-CARRIER-PROTEIN] REDUCTASE FABG"/>
    <property type="match status" value="1"/>
</dbReference>
<dbReference type="GO" id="GO:0016491">
    <property type="term" value="F:oxidoreductase activity"/>
    <property type="evidence" value="ECO:0007669"/>
    <property type="project" value="UniProtKB-KW"/>
</dbReference>
<reference evidence="4 5" key="1">
    <citation type="submission" date="2020-05" db="EMBL/GenBank/DDBJ databases">
        <title>Complete closed genome sequence of Defluviicoccus vanus.</title>
        <authorList>
            <person name="Bessarab I."/>
            <person name="Arumugam K."/>
            <person name="Maszenan A.M."/>
            <person name="Seviour R.J."/>
            <person name="Williams R.B."/>
        </authorList>
    </citation>
    <scope>NUCLEOTIDE SEQUENCE [LARGE SCALE GENOMIC DNA]</scope>
    <source>
        <strain evidence="4 5">Ben 114</strain>
    </source>
</reference>
<dbReference type="FunFam" id="3.40.50.720:FF:000173">
    <property type="entry name" value="3-oxoacyl-[acyl-carrier protein] reductase"/>
    <property type="match status" value="1"/>
</dbReference>
<evidence type="ECO:0000256" key="2">
    <source>
        <dbReference type="ARBA" id="ARBA00023002"/>
    </source>
</evidence>
<dbReference type="PANTHER" id="PTHR42879">
    <property type="entry name" value="3-OXOACYL-(ACYL-CARRIER-PROTEIN) REDUCTASE"/>
    <property type="match status" value="1"/>
</dbReference>
<dbReference type="InterPro" id="IPR036291">
    <property type="entry name" value="NAD(P)-bd_dom_sf"/>
</dbReference>
<name>A0A7H1N5W1_9PROT</name>
<sequence length="246" mass="24925">MFDLNGRTALITGASGGIGQAIARTLARQGARVGLSGTRVDALQALADEIGDAACVLAADLGNPSGADGLVAAATAKMGGIDILVHNAGLTRDGLALRMSDEDWARVIEVNLGAGFRLIRGALRGMMKKRWGRVIAVTSVVAATGSPGQANYVASKAGLTGMIKALAQEVAGRGITANCVAPGFIDTAMTAVLPEARRQQILASVPAGRFGNPDDVAPCVLFLASGEAAYVTGQTIHVNGGMAMIS</sequence>
<protein>
    <submittedName>
        <fullName evidence="4">3-oxoacyl-ACP reductase FabG</fullName>
    </submittedName>
</protein>
<dbReference type="SMART" id="SM00822">
    <property type="entry name" value="PKS_KR"/>
    <property type="match status" value="1"/>
</dbReference>
<comment type="similarity">
    <text evidence="1">Belongs to the short-chain dehydrogenases/reductases (SDR) family.</text>
</comment>
<evidence type="ECO:0000313" key="5">
    <source>
        <dbReference type="Proteomes" id="UP000516369"/>
    </source>
</evidence>
<proteinExistence type="inferred from homology"/>
<dbReference type="Pfam" id="PF13561">
    <property type="entry name" value="adh_short_C2"/>
    <property type="match status" value="1"/>
</dbReference>
<dbReference type="GO" id="GO:0032787">
    <property type="term" value="P:monocarboxylic acid metabolic process"/>
    <property type="evidence" value="ECO:0007669"/>
    <property type="project" value="UniProtKB-ARBA"/>
</dbReference>
<organism evidence="4 5">
    <name type="scientific">Defluviicoccus vanus</name>
    <dbReference type="NCBI Taxonomy" id="111831"/>
    <lineage>
        <taxon>Bacteria</taxon>
        <taxon>Pseudomonadati</taxon>
        <taxon>Pseudomonadota</taxon>
        <taxon>Alphaproteobacteria</taxon>
        <taxon>Rhodospirillales</taxon>
        <taxon>Rhodospirillaceae</taxon>
        <taxon>Defluviicoccus</taxon>
    </lineage>
</organism>
<dbReference type="PRINTS" id="PR00080">
    <property type="entry name" value="SDRFAMILY"/>
</dbReference>
<dbReference type="InterPro" id="IPR020904">
    <property type="entry name" value="Sc_DH/Rdtase_CS"/>
</dbReference>
<dbReference type="KEGG" id="dvn:HQ394_03245"/>
<dbReference type="PROSITE" id="PS00061">
    <property type="entry name" value="ADH_SHORT"/>
    <property type="match status" value="1"/>
</dbReference>
<evidence type="ECO:0000313" key="4">
    <source>
        <dbReference type="EMBL" id="QNT71097.1"/>
    </source>
</evidence>
<gene>
    <name evidence="4" type="primary">fabG</name>
    <name evidence="4" type="ORF">HQ394_03245</name>
</gene>